<dbReference type="Gene3D" id="3.40.50.1240">
    <property type="entry name" value="Phosphoglycerate mutase-like"/>
    <property type="match status" value="1"/>
</dbReference>
<gene>
    <name evidence="1" type="ORF">ACFQ3L_06615</name>
</gene>
<proteinExistence type="predicted"/>
<evidence type="ECO:0000313" key="2">
    <source>
        <dbReference type="Proteomes" id="UP001597249"/>
    </source>
</evidence>
<dbReference type="InterPro" id="IPR013078">
    <property type="entry name" value="His_Pase_superF_clade-1"/>
</dbReference>
<dbReference type="Pfam" id="PF00300">
    <property type="entry name" value="His_Phos_1"/>
    <property type="match status" value="1"/>
</dbReference>
<dbReference type="SUPFAM" id="SSF53254">
    <property type="entry name" value="Phosphoglycerate mutase-like"/>
    <property type="match status" value="1"/>
</dbReference>
<dbReference type="PANTHER" id="PTHR48100">
    <property type="entry name" value="BROAD-SPECIFICITY PHOSPHATASE YOR283W-RELATED"/>
    <property type="match status" value="1"/>
</dbReference>
<evidence type="ECO:0000313" key="1">
    <source>
        <dbReference type="EMBL" id="MFD1393242.1"/>
    </source>
</evidence>
<dbReference type="Proteomes" id="UP001597249">
    <property type="component" value="Unassembled WGS sequence"/>
</dbReference>
<sequence length="184" mass="20342">MTIIDLIRHGEPDTSIHDDCARPLTLLGRQQAQQLARQLHDTPYTAIYSSPLLRAVETITPLASAHCLTVIRDHRLVERKMPNWFATEAEFSGSVAHQWEDLRYCRGGGESIQAAQSRYLAFMQELPANAWVAAGAHGTAMSSVVEAATPGAGFRFWKQLRDAEGLRVTMHSGAITQLAAFRSK</sequence>
<accession>A0ABW4B887</accession>
<organism evidence="1 2">
    <name type="scientific">Lacticaseibacillus jixianensis</name>
    <dbReference type="NCBI Taxonomy" id="2486012"/>
    <lineage>
        <taxon>Bacteria</taxon>
        <taxon>Bacillati</taxon>
        <taxon>Bacillota</taxon>
        <taxon>Bacilli</taxon>
        <taxon>Lactobacillales</taxon>
        <taxon>Lactobacillaceae</taxon>
        <taxon>Lacticaseibacillus</taxon>
    </lineage>
</organism>
<dbReference type="InterPro" id="IPR029033">
    <property type="entry name" value="His_PPase_superfam"/>
</dbReference>
<dbReference type="PANTHER" id="PTHR48100:SF1">
    <property type="entry name" value="HISTIDINE PHOSPHATASE FAMILY PROTEIN-RELATED"/>
    <property type="match status" value="1"/>
</dbReference>
<dbReference type="SMART" id="SM00855">
    <property type="entry name" value="PGAM"/>
    <property type="match status" value="1"/>
</dbReference>
<keyword evidence="2" id="KW-1185">Reference proteome</keyword>
<dbReference type="RefSeq" id="WP_125586809.1">
    <property type="nucleotide sequence ID" value="NZ_JBHTMO010000020.1"/>
</dbReference>
<name>A0ABW4B887_9LACO</name>
<comment type="caution">
    <text evidence="1">The sequence shown here is derived from an EMBL/GenBank/DDBJ whole genome shotgun (WGS) entry which is preliminary data.</text>
</comment>
<dbReference type="EMBL" id="JBHTMO010000020">
    <property type="protein sequence ID" value="MFD1393242.1"/>
    <property type="molecule type" value="Genomic_DNA"/>
</dbReference>
<dbReference type="InterPro" id="IPR050275">
    <property type="entry name" value="PGM_Phosphatase"/>
</dbReference>
<protein>
    <submittedName>
        <fullName evidence="1">Histidine phosphatase family protein</fullName>
    </submittedName>
</protein>
<reference evidence="2" key="1">
    <citation type="journal article" date="2019" name="Int. J. Syst. Evol. Microbiol.">
        <title>The Global Catalogue of Microorganisms (GCM) 10K type strain sequencing project: providing services to taxonomists for standard genome sequencing and annotation.</title>
        <authorList>
            <consortium name="The Broad Institute Genomics Platform"/>
            <consortium name="The Broad Institute Genome Sequencing Center for Infectious Disease"/>
            <person name="Wu L."/>
            <person name="Ma J."/>
        </authorList>
    </citation>
    <scope>NUCLEOTIDE SEQUENCE [LARGE SCALE GENOMIC DNA]</scope>
    <source>
        <strain evidence="2">CCM 8911</strain>
    </source>
</reference>